<evidence type="ECO:0000313" key="3">
    <source>
        <dbReference type="EMBL" id="MBB4224949.1"/>
    </source>
</evidence>
<keyword evidence="1" id="KW-1133">Transmembrane helix</keyword>
<feature type="transmembrane region" description="Helical" evidence="1">
    <location>
        <begin position="123"/>
        <end position="143"/>
    </location>
</feature>
<dbReference type="EMBL" id="JACIFZ010000009">
    <property type="protein sequence ID" value="MBB4224949.1"/>
    <property type="molecule type" value="Genomic_DNA"/>
</dbReference>
<dbReference type="Gene3D" id="1.20.144.10">
    <property type="entry name" value="Phosphatidic acid phosphatase type 2/haloperoxidase"/>
    <property type="match status" value="1"/>
</dbReference>
<feature type="transmembrane region" description="Helical" evidence="1">
    <location>
        <begin position="20"/>
        <end position="46"/>
    </location>
</feature>
<dbReference type="EC" id="3.6.1.27" evidence="3"/>
<feature type="transmembrane region" description="Helical" evidence="1">
    <location>
        <begin position="149"/>
        <end position="170"/>
    </location>
</feature>
<gene>
    <name evidence="3" type="ORF">GGD71_005758</name>
</gene>
<dbReference type="SMART" id="SM00014">
    <property type="entry name" value="acidPPc"/>
    <property type="match status" value="1"/>
</dbReference>
<dbReference type="InterPro" id="IPR036938">
    <property type="entry name" value="PAP2/HPO_sf"/>
</dbReference>
<feature type="transmembrane region" description="Helical" evidence="1">
    <location>
        <begin position="93"/>
        <end position="116"/>
    </location>
</feature>
<reference evidence="3 4" key="1">
    <citation type="submission" date="2020-08" db="EMBL/GenBank/DDBJ databases">
        <title>Genomic Encyclopedia of Type Strains, Phase IV (KMG-V): Genome sequencing to study the core and pangenomes of soil and plant-associated prokaryotes.</title>
        <authorList>
            <person name="Whitman W."/>
        </authorList>
    </citation>
    <scope>NUCLEOTIDE SEQUENCE [LARGE SCALE GENOMIC DNA]</scope>
    <source>
        <strain evidence="3 4">34/80</strain>
    </source>
</reference>
<dbReference type="PANTHER" id="PTHR14969:SF13">
    <property type="entry name" value="AT30094P"/>
    <property type="match status" value="1"/>
</dbReference>
<evidence type="ECO:0000313" key="4">
    <source>
        <dbReference type="Proteomes" id="UP000524450"/>
    </source>
</evidence>
<dbReference type="Pfam" id="PF01569">
    <property type="entry name" value="PAP2"/>
    <property type="match status" value="1"/>
</dbReference>
<protein>
    <submittedName>
        <fullName evidence="3">Undecaprenyl-diphosphatase</fullName>
        <ecNumber evidence="3">3.6.1.27</ecNumber>
    </submittedName>
</protein>
<keyword evidence="1" id="KW-0812">Transmembrane</keyword>
<dbReference type="AlphaFoldDB" id="A0A840G006"/>
<name>A0A840G006_9BURK</name>
<dbReference type="InterPro" id="IPR000326">
    <property type="entry name" value="PAP2/HPO"/>
</dbReference>
<dbReference type="SUPFAM" id="SSF48317">
    <property type="entry name" value="Acid phosphatase/Vanadium-dependent haloperoxidase"/>
    <property type="match status" value="1"/>
</dbReference>
<feature type="transmembrane region" description="Helical" evidence="1">
    <location>
        <begin position="53"/>
        <end position="73"/>
    </location>
</feature>
<organism evidence="3 4">
    <name type="scientific">Variovorax guangxiensis</name>
    <dbReference type="NCBI Taxonomy" id="1775474"/>
    <lineage>
        <taxon>Bacteria</taxon>
        <taxon>Pseudomonadati</taxon>
        <taxon>Pseudomonadota</taxon>
        <taxon>Betaproteobacteria</taxon>
        <taxon>Burkholderiales</taxon>
        <taxon>Comamonadaceae</taxon>
        <taxon>Variovorax</taxon>
    </lineage>
</organism>
<evidence type="ECO:0000256" key="1">
    <source>
        <dbReference type="SAM" id="Phobius"/>
    </source>
</evidence>
<evidence type="ECO:0000259" key="2">
    <source>
        <dbReference type="SMART" id="SM00014"/>
    </source>
</evidence>
<dbReference type="GO" id="GO:0050380">
    <property type="term" value="F:undecaprenyl-diphosphatase activity"/>
    <property type="evidence" value="ECO:0007669"/>
    <property type="project" value="UniProtKB-EC"/>
</dbReference>
<dbReference type="Proteomes" id="UP000524450">
    <property type="component" value="Unassembled WGS sequence"/>
</dbReference>
<feature type="domain" description="Phosphatidic acid phosphatase type 2/haloperoxidase" evidence="2">
    <location>
        <begin position="55"/>
        <end position="164"/>
    </location>
</feature>
<sequence length="194" mass="20378">MDALNLTLFHWLAAGSRPTPWVLSIASAFALWASWPGALIVAVALWRHRADRAYLGMVAAAAALTSLLSHTIATSLDVPRPFVLGLAPAYIAHSARGSLPSTHAAVMFMVAFGFMLSPGLRKLGVPLLALAAITGWARVYVGVHFPLDIAAGLVLGAAVAGIAAVGRWLFGLLTLRADPGSLMHQASRSPWSHS</sequence>
<comment type="caution">
    <text evidence="3">The sequence shown here is derived from an EMBL/GenBank/DDBJ whole genome shotgun (WGS) entry which is preliminary data.</text>
</comment>
<keyword evidence="1" id="KW-0472">Membrane</keyword>
<proteinExistence type="predicted"/>
<accession>A0A840G006</accession>
<dbReference type="RefSeq" id="WP_184641798.1">
    <property type="nucleotide sequence ID" value="NZ_JACIFZ010000009.1"/>
</dbReference>
<keyword evidence="3" id="KW-0378">Hydrolase</keyword>
<dbReference type="PANTHER" id="PTHR14969">
    <property type="entry name" value="SPHINGOSINE-1-PHOSPHATE PHOSPHOHYDROLASE"/>
    <property type="match status" value="1"/>
</dbReference>